<organism evidence="3 4">
    <name type="scientific">Perkinsus chesapeaki</name>
    <name type="common">Clam parasite</name>
    <name type="synonym">Perkinsus andrewsi</name>
    <dbReference type="NCBI Taxonomy" id="330153"/>
    <lineage>
        <taxon>Eukaryota</taxon>
        <taxon>Sar</taxon>
        <taxon>Alveolata</taxon>
        <taxon>Perkinsozoa</taxon>
        <taxon>Perkinsea</taxon>
        <taxon>Perkinsida</taxon>
        <taxon>Perkinsidae</taxon>
        <taxon>Perkinsus</taxon>
    </lineage>
</organism>
<name>A0A7J6MJQ7_PERCH</name>
<dbReference type="Pfam" id="PF00328">
    <property type="entry name" value="His_Phos_2"/>
    <property type="match status" value="1"/>
</dbReference>
<comment type="similarity">
    <text evidence="1">Belongs to the histidine acid phosphatase family.</text>
</comment>
<sequence>MAPLSREATYSGITRWYSADVPCRGNNQGEWLPKPPRGLLHCSASGLFNGVKETINPIGVSKGHWFLLPPAKAPSPGPVFGPVPPRPQPHRSLWRNSLQPLEPFKTPRSLARSGSCLSYFGRRTEGHLNPETMARSTQRPGGLSTWKSSRSTPLRAMLFMVVAARRGLCTTRRVAAVVLSRHGARTPTSLSSYPGGEDQYPWKGILPPGGLTSLGKAQMVTMGHRYSHLFGDVIGDEVEIISSKKARALESANAMAEGFWDRQKGTSLVRVDNEVLSSSDAERVKELMDEKDKTDEYMRKAHGEWKHLLEAFGVNRVTKLRKVGSLVLCHRAHDLPPPYSGRAAELVDEAMVARDWIMRTRYEGFKIGRVAGGRLLQWLINAYFNKPKGLTILSGHDANLFALQSFPHQQAAKCIYCHIGYIFSPFINAKLSMRHFAFRFVPQAARPYAFLCAVLGVGRHKIFVPNFADSLAMELWVEEVSGRPPTSWVTFERHCYKTLECPHFKNQSDAFARGAGAKQALTDPQDVPKSLAKRFGEDNVIALVDLSRYEKLVMSSPVHQAV</sequence>
<dbReference type="EMBL" id="JAAPAO010000128">
    <property type="protein sequence ID" value="KAF4671783.1"/>
    <property type="molecule type" value="Genomic_DNA"/>
</dbReference>
<dbReference type="InterPro" id="IPR050645">
    <property type="entry name" value="Histidine_acid_phosphatase"/>
</dbReference>
<dbReference type="InterPro" id="IPR000560">
    <property type="entry name" value="His_Pase_clade-2"/>
</dbReference>
<dbReference type="PANTHER" id="PTHR11567">
    <property type="entry name" value="ACID PHOSPHATASE-RELATED"/>
    <property type="match status" value="1"/>
</dbReference>
<dbReference type="PANTHER" id="PTHR11567:SF110">
    <property type="entry name" value="2-PHOSPHOXYLOSE PHOSPHATASE 1"/>
    <property type="match status" value="1"/>
</dbReference>
<reference evidence="3 4" key="1">
    <citation type="submission" date="2020-04" db="EMBL/GenBank/DDBJ databases">
        <title>Perkinsus chesapeaki whole genome sequence.</title>
        <authorList>
            <person name="Bogema D.R."/>
        </authorList>
    </citation>
    <scope>NUCLEOTIDE SEQUENCE [LARGE SCALE GENOMIC DNA]</scope>
    <source>
        <strain evidence="3">ATCC PRA-425</strain>
    </source>
</reference>
<dbReference type="OrthoDB" id="258392at2759"/>
<evidence type="ECO:0000313" key="3">
    <source>
        <dbReference type="EMBL" id="KAF4671783.1"/>
    </source>
</evidence>
<dbReference type="Gene3D" id="3.40.50.1240">
    <property type="entry name" value="Phosphoglycerate mutase-like"/>
    <property type="match status" value="1"/>
</dbReference>
<accession>A0A7J6MJQ7</accession>
<dbReference type="InterPro" id="IPR029033">
    <property type="entry name" value="His_PPase_superfam"/>
</dbReference>
<dbReference type="CDD" id="cd07061">
    <property type="entry name" value="HP_HAP_like"/>
    <property type="match status" value="1"/>
</dbReference>
<dbReference type="AlphaFoldDB" id="A0A7J6MJQ7"/>
<dbReference type="SUPFAM" id="SSF53254">
    <property type="entry name" value="Phosphoglycerate mutase-like"/>
    <property type="match status" value="1"/>
</dbReference>
<evidence type="ECO:0000256" key="1">
    <source>
        <dbReference type="ARBA" id="ARBA00005375"/>
    </source>
</evidence>
<evidence type="ECO:0000256" key="2">
    <source>
        <dbReference type="ARBA" id="ARBA00022801"/>
    </source>
</evidence>
<dbReference type="GO" id="GO:0016791">
    <property type="term" value="F:phosphatase activity"/>
    <property type="evidence" value="ECO:0007669"/>
    <property type="project" value="TreeGrafter"/>
</dbReference>
<evidence type="ECO:0000313" key="4">
    <source>
        <dbReference type="Proteomes" id="UP000591131"/>
    </source>
</evidence>
<protein>
    <submittedName>
        <fullName evidence="3">Uncharacterized protein</fullName>
    </submittedName>
</protein>
<proteinExistence type="inferred from homology"/>
<comment type="caution">
    <text evidence="3">The sequence shown here is derived from an EMBL/GenBank/DDBJ whole genome shotgun (WGS) entry which is preliminary data.</text>
</comment>
<dbReference type="Proteomes" id="UP000591131">
    <property type="component" value="Unassembled WGS sequence"/>
</dbReference>
<gene>
    <name evidence="3" type="ORF">FOL47_001219</name>
</gene>
<keyword evidence="4" id="KW-1185">Reference proteome</keyword>
<keyword evidence="2" id="KW-0378">Hydrolase</keyword>